<evidence type="ECO:0000313" key="4">
    <source>
        <dbReference type="Proteomes" id="UP001283361"/>
    </source>
</evidence>
<feature type="domain" description="C2H2-type" evidence="2">
    <location>
        <begin position="44"/>
        <end position="67"/>
    </location>
</feature>
<keyword evidence="1" id="KW-0862">Zinc</keyword>
<dbReference type="Proteomes" id="UP001283361">
    <property type="component" value="Unassembled WGS sequence"/>
</dbReference>
<evidence type="ECO:0000259" key="2">
    <source>
        <dbReference type="PROSITE" id="PS50157"/>
    </source>
</evidence>
<accession>A0AAE1B3S3</accession>
<dbReference type="Gene3D" id="3.30.160.60">
    <property type="entry name" value="Classic Zinc Finger"/>
    <property type="match status" value="2"/>
</dbReference>
<dbReference type="GO" id="GO:0008270">
    <property type="term" value="F:zinc ion binding"/>
    <property type="evidence" value="ECO:0007669"/>
    <property type="project" value="UniProtKB-KW"/>
</dbReference>
<organism evidence="3 4">
    <name type="scientific">Elysia crispata</name>
    <name type="common">lettuce slug</name>
    <dbReference type="NCBI Taxonomy" id="231223"/>
    <lineage>
        <taxon>Eukaryota</taxon>
        <taxon>Metazoa</taxon>
        <taxon>Spiralia</taxon>
        <taxon>Lophotrochozoa</taxon>
        <taxon>Mollusca</taxon>
        <taxon>Gastropoda</taxon>
        <taxon>Heterobranchia</taxon>
        <taxon>Euthyneura</taxon>
        <taxon>Panpulmonata</taxon>
        <taxon>Sacoglossa</taxon>
        <taxon>Placobranchoidea</taxon>
        <taxon>Plakobranchidae</taxon>
        <taxon>Elysia</taxon>
    </lineage>
</organism>
<dbReference type="SMART" id="SM00355">
    <property type="entry name" value="ZnF_C2H2"/>
    <property type="match status" value="5"/>
</dbReference>
<reference evidence="3" key="1">
    <citation type="journal article" date="2023" name="G3 (Bethesda)">
        <title>A reference genome for the long-term kleptoplast-retaining sea slug Elysia crispata morphotype clarki.</title>
        <authorList>
            <person name="Eastman K.E."/>
            <person name="Pendleton A.L."/>
            <person name="Shaikh M.A."/>
            <person name="Suttiyut T."/>
            <person name="Ogas R."/>
            <person name="Tomko P."/>
            <person name="Gavelis G."/>
            <person name="Widhalm J.R."/>
            <person name="Wisecaver J.H."/>
        </authorList>
    </citation>
    <scope>NUCLEOTIDE SEQUENCE</scope>
    <source>
        <strain evidence="3">ECLA1</strain>
    </source>
</reference>
<comment type="caution">
    <text evidence="3">The sequence shown here is derived from an EMBL/GenBank/DDBJ whole genome shotgun (WGS) entry which is preliminary data.</text>
</comment>
<sequence length="295" mass="34191">MYCSKRYFCPVPDCVTKSSKSTGFTDSEMKRHWSEKHEEFVLMYHCSQCNFSAKRKGNILRHFRTLHRYLPFSSGPQQWKGLGKLHSYQFYIQRDNIGNHGGDALFPVVLQKFLETNMTLKLTGSHRFKHISERWTASAKDSSQGCPVKGCSAKKFRDQYALTRHWAEKHEKVILKFCCTSCSYSSSGPAKNEGSEVLWAPGYGCPVPGCGAKRMNHATRLREHWLEKHEQHVSMFHCSECLFHSKRRSNLHKHFKTKHPYKDLAASISKIDFQPNPEYNDPGHLRLEDLLNQCM</sequence>
<name>A0AAE1B3S3_9GAST</name>
<evidence type="ECO:0000313" key="3">
    <source>
        <dbReference type="EMBL" id="KAK3799042.1"/>
    </source>
</evidence>
<proteinExistence type="predicted"/>
<protein>
    <recommendedName>
        <fullName evidence="2">C2H2-type domain-containing protein</fullName>
    </recommendedName>
</protein>
<evidence type="ECO:0000256" key="1">
    <source>
        <dbReference type="PROSITE-ProRule" id="PRU00042"/>
    </source>
</evidence>
<dbReference type="PROSITE" id="PS50157">
    <property type="entry name" value="ZINC_FINGER_C2H2_2"/>
    <property type="match status" value="1"/>
</dbReference>
<dbReference type="EMBL" id="JAWDGP010000593">
    <property type="protein sequence ID" value="KAK3799042.1"/>
    <property type="molecule type" value="Genomic_DNA"/>
</dbReference>
<dbReference type="AlphaFoldDB" id="A0AAE1B3S3"/>
<keyword evidence="1" id="KW-0479">Metal-binding</keyword>
<keyword evidence="4" id="KW-1185">Reference proteome</keyword>
<keyword evidence="1" id="KW-0863">Zinc-finger</keyword>
<gene>
    <name evidence="3" type="ORF">RRG08_051325</name>
</gene>
<dbReference type="InterPro" id="IPR013087">
    <property type="entry name" value="Znf_C2H2_type"/>
</dbReference>